<sequence length="178" mass="20467">MAKIRKHTQKLHKDRQTSHLCGIVLDLTEDSQRQSSVPDSKSEQNLPKLTCPLWSKNKPITYRQAIDRAQKEFEVWKNSELDECLLESSEQSEHGDSDDIWQDHIEELVKSASKKAADLLFSHITGGWDQDSKSKFEGEVEQITKKFAKNYEQSLIKQLSWNSSSSQDERVDDGCVDQ</sequence>
<dbReference type="EMBL" id="CP144519">
    <property type="protein sequence ID" value="WWC66133.1"/>
    <property type="molecule type" value="Genomic_DNA"/>
</dbReference>
<protein>
    <submittedName>
        <fullName evidence="1">Uncharacterized protein</fullName>
    </submittedName>
</protein>
<evidence type="ECO:0000313" key="1">
    <source>
        <dbReference type="EMBL" id="OCF46178.1"/>
    </source>
</evidence>
<keyword evidence="3" id="KW-1185">Reference proteome</keyword>
<reference evidence="1" key="1">
    <citation type="submission" date="2013-07" db="EMBL/GenBank/DDBJ databases">
        <title>The Genome Sequence of Cryptococcus pinus CBS10737.</title>
        <authorList>
            <consortium name="The Broad Institute Genome Sequencing Platform"/>
            <person name="Cuomo C."/>
            <person name="Litvintseva A."/>
            <person name="Chen Y."/>
            <person name="Heitman J."/>
            <person name="Sun S."/>
            <person name="Springer D."/>
            <person name="Dromer F."/>
            <person name="Young S.K."/>
            <person name="Zeng Q."/>
            <person name="Gargeya S."/>
            <person name="Fitzgerald M."/>
            <person name="Abouelleil A."/>
            <person name="Alvarado L."/>
            <person name="Berlin A.M."/>
            <person name="Chapman S.B."/>
            <person name="Dewar J."/>
            <person name="Goldberg J."/>
            <person name="Griggs A."/>
            <person name="Gujja S."/>
            <person name="Hansen M."/>
            <person name="Howarth C."/>
            <person name="Imamovic A."/>
            <person name="Larimer J."/>
            <person name="McCowan C."/>
            <person name="Murphy C."/>
            <person name="Pearson M."/>
            <person name="Priest M."/>
            <person name="Roberts A."/>
            <person name="Saif S."/>
            <person name="Shea T."/>
            <person name="Sykes S."/>
            <person name="Wortman J."/>
            <person name="Nusbaum C."/>
            <person name="Birren B."/>
        </authorList>
    </citation>
    <scope>NUCLEOTIDE SEQUENCE [LARGE SCALE GENOMIC DNA]</scope>
    <source>
        <strain evidence="1">CBS 10737</strain>
    </source>
</reference>
<dbReference type="KEGG" id="kpin:30176217"/>
<name>A0A1B9HSF6_9TREE</name>
<dbReference type="EMBL" id="KV700119">
    <property type="protein sequence ID" value="OCF46178.1"/>
    <property type="molecule type" value="Genomic_DNA"/>
</dbReference>
<organism evidence="1">
    <name type="scientific">Kwoniella pini CBS 10737</name>
    <dbReference type="NCBI Taxonomy" id="1296096"/>
    <lineage>
        <taxon>Eukaryota</taxon>
        <taxon>Fungi</taxon>
        <taxon>Dikarya</taxon>
        <taxon>Basidiomycota</taxon>
        <taxon>Agaricomycotina</taxon>
        <taxon>Tremellomycetes</taxon>
        <taxon>Tremellales</taxon>
        <taxon>Cryptococcaceae</taxon>
        <taxon>Kwoniella</taxon>
    </lineage>
</organism>
<gene>
    <name evidence="1" type="ORF">I206_07848</name>
    <name evidence="2" type="ORF">I206_100033</name>
</gene>
<reference evidence="2" key="2">
    <citation type="submission" date="2013-07" db="EMBL/GenBank/DDBJ databases">
        <authorList>
            <consortium name="The Broad Institute Genome Sequencing Platform"/>
            <person name="Cuomo C."/>
            <person name="Litvintseva A."/>
            <person name="Chen Y."/>
            <person name="Heitman J."/>
            <person name="Sun S."/>
            <person name="Springer D."/>
            <person name="Dromer F."/>
            <person name="Young S.K."/>
            <person name="Zeng Q."/>
            <person name="Gargeya S."/>
            <person name="Fitzgerald M."/>
            <person name="Abouelleil A."/>
            <person name="Alvarado L."/>
            <person name="Berlin A.M."/>
            <person name="Chapman S.B."/>
            <person name="Dewar J."/>
            <person name="Goldberg J."/>
            <person name="Griggs A."/>
            <person name="Gujja S."/>
            <person name="Hansen M."/>
            <person name="Howarth C."/>
            <person name="Imamovic A."/>
            <person name="Larimer J."/>
            <person name="McCowan C."/>
            <person name="Murphy C."/>
            <person name="Pearson M."/>
            <person name="Priest M."/>
            <person name="Roberts A."/>
            <person name="Saif S."/>
            <person name="Shea T."/>
            <person name="Sykes S."/>
            <person name="Wortman J."/>
            <person name="Nusbaum C."/>
            <person name="Birren B."/>
        </authorList>
    </citation>
    <scope>NUCLEOTIDE SEQUENCE</scope>
    <source>
        <strain evidence="2">CBS 10737</strain>
    </source>
</reference>
<dbReference type="GeneID" id="30176217"/>
<evidence type="ECO:0000313" key="3">
    <source>
        <dbReference type="Proteomes" id="UP000094020"/>
    </source>
</evidence>
<reference evidence="2" key="4">
    <citation type="submission" date="2024-02" db="EMBL/GenBank/DDBJ databases">
        <title>Comparative genomics of Cryptococcus and Kwoniella reveals pathogenesis evolution and contrasting modes of karyotype evolution via chromosome fusion or intercentromeric recombination.</title>
        <authorList>
            <person name="Coelho M.A."/>
            <person name="David-Palma M."/>
            <person name="Shea T."/>
            <person name="Bowers K."/>
            <person name="McGinley-Smith S."/>
            <person name="Mohammad A.W."/>
            <person name="Gnirke A."/>
            <person name="Yurkov A.M."/>
            <person name="Nowrousian M."/>
            <person name="Sun S."/>
            <person name="Cuomo C.A."/>
            <person name="Heitman J."/>
        </authorList>
    </citation>
    <scope>NUCLEOTIDE SEQUENCE</scope>
    <source>
        <strain evidence="2">CBS 10737</strain>
    </source>
</reference>
<reference evidence="1" key="3">
    <citation type="submission" date="2016-07" db="EMBL/GenBank/DDBJ databases">
        <title>Evolution of pathogenesis and genome organization in the Tremellales.</title>
        <authorList>
            <person name="Cuomo C."/>
            <person name="Litvintseva A."/>
            <person name="Heitman J."/>
            <person name="Chen Y."/>
            <person name="Sun S."/>
            <person name="Springer D."/>
            <person name="Dromer F."/>
            <person name="Young S."/>
            <person name="Zeng Q."/>
            <person name="Chapman S."/>
            <person name="Gujja S."/>
            <person name="Saif S."/>
            <person name="Birren B."/>
        </authorList>
    </citation>
    <scope>NUCLEOTIDE SEQUENCE</scope>
    <source>
        <strain evidence="1">CBS 10737</strain>
    </source>
</reference>
<proteinExistence type="predicted"/>
<dbReference type="RefSeq" id="XP_019007397.1">
    <property type="nucleotide sequence ID" value="XM_019159533.1"/>
</dbReference>
<accession>A0A1B9HSF6</accession>
<dbReference type="Proteomes" id="UP000094020">
    <property type="component" value="Chromosome 1"/>
</dbReference>
<dbReference type="AlphaFoldDB" id="A0A1B9HSF6"/>
<evidence type="ECO:0000313" key="2">
    <source>
        <dbReference type="EMBL" id="WWC66133.1"/>
    </source>
</evidence>